<evidence type="ECO:0000313" key="3">
    <source>
        <dbReference type="EMBL" id="MBK0417641.1"/>
    </source>
</evidence>
<proteinExistence type="predicted"/>
<sequence>MTLVVLAALAGGLAFANAQQGPRLTAAEANPAAAIERAGQRIVLHANQPIEEVDPAALRIEPDVGFAVDTEGATVTIQLEETLRYGTEYTIAASVRGAFTGAEGELSTSLATPDPEVYTLLRGAEPGADATPADEDRIVRRGLVAPGGEETVLSGHRIQEYAVVGERIAAITLDAGGSPRLDVASMPAGGSGGADPDGGSEPSGASSGLGADDSAPGAGAGFNAAPTDEVRLTPEGVERVSGLRGEPVTRLLGYVVEDLSDTGGRDYRDVLMIDDMNTDMSTPTEITGHGGEPLAVREWRFVPGTAEVIVLSRDGGVYLADALTAPAAEPLAADDPRRAVLEEPEAATRARERFRPASDDSTVGSYCLSPNGEYLAIEVISAEGRPDGYPLRPGFTSTGVSFVRVADGEVVRRANGMLPDWCTG</sequence>
<evidence type="ECO:0008006" key="5">
    <source>
        <dbReference type="Google" id="ProtNLM"/>
    </source>
</evidence>
<name>A0A934Q4X7_9MICO</name>
<dbReference type="Proteomes" id="UP000608530">
    <property type="component" value="Unassembled WGS sequence"/>
</dbReference>
<feature type="chain" id="PRO_5039708012" description="SbsA Ig-like domain-containing protein" evidence="2">
    <location>
        <begin position="19"/>
        <end position="424"/>
    </location>
</feature>
<reference evidence="3" key="1">
    <citation type="submission" date="2020-12" db="EMBL/GenBank/DDBJ databases">
        <title>Leucobacter sp. CAS1, isolated from Chromium sludge.</title>
        <authorList>
            <person name="Xu Z."/>
        </authorList>
    </citation>
    <scope>NUCLEOTIDE SEQUENCE</scope>
    <source>
        <strain evidence="3">CSA1</strain>
    </source>
</reference>
<protein>
    <recommendedName>
        <fullName evidence="5">SbsA Ig-like domain-containing protein</fullName>
    </recommendedName>
</protein>
<feature type="compositionally biased region" description="Low complexity" evidence="1">
    <location>
        <begin position="197"/>
        <end position="226"/>
    </location>
</feature>
<accession>A0A934Q4X7</accession>
<dbReference type="RefSeq" id="WP_200112906.1">
    <property type="nucleotide sequence ID" value="NZ_JAEHOH010000001.1"/>
</dbReference>
<organism evidence="3 4">
    <name type="scientific">Leucobacter chromiisoli</name>
    <dbReference type="NCBI Taxonomy" id="2796471"/>
    <lineage>
        <taxon>Bacteria</taxon>
        <taxon>Bacillati</taxon>
        <taxon>Actinomycetota</taxon>
        <taxon>Actinomycetes</taxon>
        <taxon>Micrococcales</taxon>
        <taxon>Microbacteriaceae</taxon>
        <taxon>Leucobacter</taxon>
    </lineage>
</organism>
<keyword evidence="4" id="KW-1185">Reference proteome</keyword>
<feature type="compositionally biased region" description="Basic and acidic residues" evidence="1">
    <location>
        <begin position="228"/>
        <end position="238"/>
    </location>
</feature>
<evidence type="ECO:0000313" key="4">
    <source>
        <dbReference type="Proteomes" id="UP000608530"/>
    </source>
</evidence>
<dbReference type="AlphaFoldDB" id="A0A934Q4X7"/>
<evidence type="ECO:0000256" key="2">
    <source>
        <dbReference type="SAM" id="SignalP"/>
    </source>
</evidence>
<feature type="region of interest" description="Disordered" evidence="1">
    <location>
        <begin position="179"/>
        <end position="238"/>
    </location>
</feature>
<dbReference type="EMBL" id="JAEHOH010000001">
    <property type="protein sequence ID" value="MBK0417641.1"/>
    <property type="molecule type" value="Genomic_DNA"/>
</dbReference>
<comment type="caution">
    <text evidence="3">The sequence shown here is derived from an EMBL/GenBank/DDBJ whole genome shotgun (WGS) entry which is preliminary data.</text>
</comment>
<keyword evidence="2" id="KW-0732">Signal</keyword>
<gene>
    <name evidence="3" type="ORF">JD276_01140</name>
</gene>
<evidence type="ECO:0000256" key="1">
    <source>
        <dbReference type="SAM" id="MobiDB-lite"/>
    </source>
</evidence>
<feature type="signal peptide" evidence="2">
    <location>
        <begin position="1"/>
        <end position="18"/>
    </location>
</feature>